<feature type="domain" description="Palmitoyltransferase DHHC" evidence="12">
    <location>
        <begin position="81"/>
        <end position="220"/>
    </location>
</feature>
<dbReference type="PROSITE" id="PS50216">
    <property type="entry name" value="DHHC"/>
    <property type="match status" value="1"/>
</dbReference>
<comment type="caution">
    <text evidence="13">The sequence shown here is derived from an EMBL/GenBank/DDBJ whole genome shotgun (WGS) entry which is preliminary data.</text>
</comment>
<dbReference type="PANTHER" id="PTHR22883">
    <property type="entry name" value="ZINC FINGER DHHC DOMAIN CONTAINING PROTEIN"/>
    <property type="match status" value="1"/>
</dbReference>
<keyword evidence="7" id="KW-0449">Lipoprotein</keyword>
<evidence type="ECO:0000256" key="9">
    <source>
        <dbReference type="ARBA" id="ARBA00048048"/>
    </source>
</evidence>
<dbReference type="GO" id="GO:0016020">
    <property type="term" value="C:membrane"/>
    <property type="evidence" value="ECO:0007669"/>
    <property type="project" value="UniProtKB-SubCell"/>
</dbReference>
<protein>
    <recommendedName>
        <fullName evidence="10">Palmitoyltransferase</fullName>
        <ecNumber evidence="10">2.3.1.225</ecNumber>
    </recommendedName>
</protein>
<keyword evidence="14" id="KW-1185">Reference proteome</keyword>
<evidence type="ECO:0000256" key="5">
    <source>
        <dbReference type="ARBA" id="ARBA00023136"/>
    </source>
</evidence>
<accession>A0A9W8AJR8</accession>
<keyword evidence="2 10" id="KW-0808">Transferase</keyword>
<proteinExistence type="inferred from homology"/>
<dbReference type="InterPro" id="IPR039859">
    <property type="entry name" value="PFA4/ZDH16/20/ERF2-like"/>
</dbReference>
<comment type="subcellular location">
    <subcellularLocation>
        <location evidence="1">Membrane</location>
        <topology evidence="1">Multi-pass membrane protein</topology>
    </subcellularLocation>
</comment>
<organism evidence="13 14">
    <name type="scientific">Dispira parvispora</name>
    <dbReference type="NCBI Taxonomy" id="1520584"/>
    <lineage>
        <taxon>Eukaryota</taxon>
        <taxon>Fungi</taxon>
        <taxon>Fungi incertae sedis</taxon>
        <taxon>Zoopagomycota</taxon>
        <taxon>Kickxellomycotina</taxon>
        <taxon>Dimargaritomycetes</taxon>
        <taxon>Dimargaritales</taxon>
        <taxon>Dimargaritaceae</taxon>
        <taxon>Dispira</taxon>
    </lineage>
</organism>
<evidence type="ECO:0000256" key="2">
    <source>
        <dbReference type="ARBA" id="ARBA00022679"/>
    </source>
</evidence>
<reference evidence="13" key="1">
    <citation type="submission" date="2022-07" db="EMBL/GenBank/DDBJ databases">
        <title>Phylogenomic reconstructions and comparative analyses of Kickxellomycotina fungi.</title>
        <authorList>
            <person name="Reynolds N.K."/>
            <person name="Stajich J.E."/>
            <person name="Barry K."/>
            <person name="Grigoriev I.V."/>
            <person name="Crous P."/>
            <person name="Smith M.E."/>
        </authorList>
    </citation>
    <scope>NUCLEOTIDE SEQUENCE</scope>
    <source>
        <strain evidence="13">RSA 1196</strain>
    </source>
</reference>
<keyword evidence="5 10" id="KW-0472">Membrane</keyword>
<dbReference type="Pfam" id="PF01529">
    <property type="entry name" value="DHHC"/>
    <property type="match status" value="1"/>
</dbReference>
<dbReference type="GO" id="GO:0005783">
    <property type="term" value="C:endoplasmic reticulum"/>
    <property type="evidence" value="ECO:0007669"/>
    <property type="project" value="TreeGrafter"/>
</dbReference>
<evidence type="ECO:0000313" key="14">
    <source>
        <dbReference type="Proteomes" id="UP001150925"/>
    </source>
</evidence>
<dbReference type="GO" id="GO:0005794">
    <property type="term" value="C:Golgi apparatus"/>
    <property type="evidence" value="ECO:0007669"/>
    <property type="project" value="TreeGrafter"/>
</dbReference>
<comment type="similarity">
    <text evidence="10">Belongs to the DHHC palmitoyltransferase family.</text>
</comment>
<keyword evidence="4 10" id="KW-1133">Transmembrane helix</keyword>
<evidence type="ECO:0000313" key="13">
    <source>
        <dbReference type="EMBL" id="KAJ1949423.1"/>
    </source>
</evidence>
<feature type="transmembrane region" description="Helical" evidence="10">
    <location>
        <begin position="20"/>
        <end position="43"/>
    </location>
</feature>
<dbReference type="AlphaFoldDB" id="A0A9W8AJR8"/>
<evidence type="ECO:0000256" key="6">
    <source>
        <dbReference type="ARBA" id="ARBA00023139"/>
    </source>
</evidence>
<evidence type="ECO:0000256" key="10">
    <source>
        <dbReference type="RuleBase" id="RU079119"/>
    </source>
</evidence>
<keyword evidence="3 10" id="KW-0812">Transmembrane</keyword>
<feature type="region of interest" description="Disordered" evidence="11">
    <location>
        <begin position="277"/>
        <end position="300"/>
    </location>
</feature>
<sequence>MCVAVFFAEFLFQGRFITSSTAFITVYVVGITISLITGVFNLLTSWLDPTDPAVSAAQVPRNLTYQMIPGVLVNNLTTGECGVCQVKTEFMTRHCKRCNRCVAGFDHHCKWLNTCIGTRNYTSFTLFLTGAVITSAGYLANSFYIVYLFFGQKELYIRSVADIFNLDTSHPPADHPTVIFADVLLGIFTFLNWAALSVTFQILIFHIRLWRLSKSTVEFLDEQQRQRSTHQDNPWHQPVPPSPRRPLTWLVYNIRHTLKVRLPPLWRPKKRASYTAMLPTHNPSHSMGSESYTLEPLHTQ</sequence>
<dbReference type="Proteomes" id="UP001150925">
    <property type="component" value="Unassembled WGS sequence"/>
</dbReference>
<keyword evidence="6" id="KW-0564">Palmitate</keyword>
<comment type="catalytic activity">
    <reaction evidence="9 10">
        <text>L-cysteinyl-[protein] + hexadecanoyl-CoA = S-hexadecanoyl-L-cysteinyl-[protein] + CoA</text>
        <dbReference type="Rhea" id="RHEA:36683"/>
        <dbReference type="Rhea" id="RHEA-COMP:10131"/>
        <dbReference type="Rhea" id="RHEA-COMP:11032"/>
        <dbReference type="ChEBI" id="CHEBI:29950"/>
        <dbReference type="ChEBI" id="CHEBI:57287"/>
        <dbReference type="ChEBI" id="CHEBI:57379"/>
        <dbReference type="ChEBI" id="CHEBI:74151"/>
        <dbReference type="EC" id="2.3.1.225"/>
    </reaction>
</comment>
<dbReference type="EC" id="2.3.1.225" evidence="10"/>
<evidence type="ECO:0000256" key="4">
    <source>
        <dbReference type="ARBA" id="ARBA00022989"/>
    </source>
</evidence>
<comment type="domain">
    <text evidence="10">The DHHC domain is required for palmitoyltransferase activity.</text>
</comment>
<feature type="transmembrane region" description="Helical" evidence="10">
    <location>
        <begin position="178"/>
        <end position="205"/>
    </location>
</feature>
<feature type="transmembrane region" description="Helical" evidence="10">
    <location>
        <begin position="126"/>
        <end position="150"/>
    </location>
</feature>
<feature type="compositionally biased region" description="Polar residues" evidence="11">
    <location>
        <begin position="281"/>
        <end position="300"/>
    </location>
</feature>
<dbReference type="InterPro" id="IPR001594">
    <property type="entry name" value="Palmitoyltrfase_DHHC"/>
</dbReference>
<evidence type="ECO:0000259" key="12">
    <source>
        <dbReference type="Pfam" id="PF01529"/>
    </source>
</evidence>
<dbReference type="GO" id="GO:0006612">
    <property type="term" value="P:protein targeting to membrane"/>
    <property type="evidence" value="ECO:0007669"/>
    <property type="project" value="TreeGrafter"/>
</dbReference>
<dbReference type="EMBL" id="JANBPY010004022">
    <property type="protein sequence ID" value="KAJ1949423.1"/>
    <property type="molecule type" value="Genomic_DNA"/>
</dbReference>
<evidence type="ECO:0000256" key="3">
    <source>
        <dbReference type="ARBA" id="ARBA00022692"/>
    </source>
</evidence>
<evidence type="ECO:0000256" key="11">
    <source>
        <dbReference type="SAM" id="MobiDB-lite"/>
    </source>
</evidence>
<dbReference type="GO" id="GO:0019706">
    <property type="term" value="F:protein-cysteine S-palmitoyltransferase activity"/>
    <property type="evidence" value="ECO:0007669"/>
    <property type="project" value="UniProtKB-EC"/>
</dbReference>
<evidence type="ECO:0000256" key="7">
    <source>
        <dbReference type="ARBA" id="ARBA00023288"/>
    </source>
</evidence>
<name>A0A9W8AJR8_9FUNG</name>
<keyword evidence="8 10" id="KW-0012">Acyltransferase</keyword>
<evidence type="ECO:0000256" key="1">
    <source>
        <dbReference type="ARBA" id="ARBA00004141"/>
    </source>
</evidence>
<dbReference type="OrthoDB" id="9909019at2759"/>
<evidence type="ECO:0000256" key="8">
    <source>
        <dbReference type="ARBA" id="ARBA00023315"/>
    </source>
</evidence>
<gene>
    <name evidence="13" type="ORF">IWQ62_006737</name>
</gene>